<dbReference type="PANTHER" id="PTHR11119">
    <property type="entry name" value="XANTHINE-URACIL / VITAMIN C PERMEASE FAMILY MEMBER"/>
    <property type="match status" value="1"/>
</dbReference>
<comment type="similarity">
    <text evidence="2">Belongs to the nucleobase:cation symporter-2 (NCS2) (TC 2.A.40) family.</text>
</comment>
<feature type="transmembrane region" description="Helical" evidence="6">
    <location>
        <begin position="372"/>
        <end position="391"/>
    </location>
</feature>
<feature type="transmembrane region" description="Helical" evidence="6">
    <location>
        <begin position="299"/>
        <end position="320"/>
    </location>
</feature>
<keyword evidence="3 6" id="KW-0812">Transmembrane</keyword>
<feature type="transmembrane region" description="Helical" evidence="6">
    <location>
        <begin position="332"/>
        <end position="350"/>
    </location>
</feature>
<evidence type="ECO:0000256" key="5">
    <source>
        <dbReference type="ARBA" id="ARBA00023136"/>
    </source>
</evidence>
<protein>
    <submittedName>
        <fullName evidence="7">Uncharacterized protein</fullName>
    </submittedName>
</protein>
<dbReference type="Pfam" id="PF00860">
    <property type="entry name" value="Xan_ur_permease"/>
    <property type="match status" value="1"/>
</dbReference>
<evidence type="ECO:0000256" key="4">
    <source>
        <dbReference type="ARBA" id="ARBA00022989"/>
    </source>
</evidence>
<dbReference type="GO" id="GO:0022857">
    <property type="term" value="F:transmembrane transporter activity"/>
    <property type="evidence" value="ECO:0007669"/>
    <property type="project" value="InterPro"/>
</dbReference>
<proteinExistence type="inferred from homology"/>
<dbReference type="GO" id="GO:0016020">
    <property type="term" value="C:membrane"/>
    <property type="evidence" value="ECO:0007669"/>
    <property type="project" value="UniProtKB-SubCell"/>
</dbReference>
<dbReference type="AlphaFoldDB" id="A0A9Q1Q714"/>
<feature type="transmembrane region" description="Helical" evidence="6">
    <location>
        <begin position="222"/>
        <end position="244"/>
    </location>
</feature>
<evidence type="ECO:0000313" key="8">
    <source>
        <dbReference type="Proteomes" id="UP001153076"/>
    </source>
</evidence>
<dbReference type="OrthoDB" id="1641903at2759"/>
<reference evidence="7" key="1">
    <citation type="submission" date="2022-04" db="EMBL/GenBank/DDBJ databases">
        <title>Carnegiea gigantea Genome sequencing and assembly v2.</title>
        <authorList>
            <person name="Copetti D."/>
            <person name="Sanderson M.J."/>
            <person name="Burquez A."/>
            <person name="Wojciechowski M.F."/>
        </authorList>
    </citation>
    <scope>NUCLEOTIDE SEQUENCE</scope>
    <source>
        <strain evidence="7">SGP5-SGP5p</strain>
        <tissue evidence="7">Aerial part</tissue>
    </source>
</reference>
<evidence type="ECO:0000313" key="7">
    <source>
        <dbReference type="EMBL" id="KAJ8431308.1"/>
    </source>
</evidence>
<evidence type="ECO:0000256" key="3">
    <source>
        <dbReference type="ARBA" id="ARBA00022692"/>
    </source>
</evidence>
<comment type="subcellular location">
    <subcellularLocation>
        <location evidence="1">Membrane</location>
        <topology evidence="1">Multi-pass membrane protein</topology>
    </subcellularLocation>
</comment>
<evidence type="ECO:0000256" key="2">
    <source>
        <dbReference type="ARBA" id="ARBA00008821"/>
    </source>
</evidence>
<organism evidence="7 8">
    <name type="scientific">Carnegiea gigantea</name>
    <dbReference type="NCBI Taxonomy" id="171969"/>
    <lineage>
        <taxon>Eukaryota</taxon>
        <taxon>Viridiplantae</taxon>
        <taxon>Streptophyta</taxon>
        <taxon>Embryophyta</taxon>
        <taxon>Tracheophyta</taxon>
        <taxon>Spermatophyta</taxon>
        <taxon>Magnoliopsida</taxon>
        <taxon>eudicotyledons</taxon>
        <taxon>Gunneridae</taxon>
        <taxon>Pentapetalae</taxon>
        <taxon>Caryophyllales</taxon>
        <taxon>Cactineae</taxon>
        <taxon>Cactaceae</taxon>
        <taxon>Cactoideae</taxon>
        <taxon>Echinocereeae</taxon>
        <taxon>Carnegiea</taxon>
    </lineage>
</organism>
<name>A0A9Q1Q714_9CARY</name>
<keyword evidence="5 6" id="KW-0472">Membrane</keyword>
<evidence type="ECO:0000256" key="1">
    <source>
        <dbReference type="ARBA" id="ARBA00004141"/>
    </source>
</evidence>
<comment type="caution">
    <text evidence="7">The sequence shown here is derived from an EMBL/GenBank/DDBJ whole genome shotgun (WGS) entry which is preliminary data.</text>
</comment>
<sequence>MSGGCSSSGGNGAGGGGAGGGGGGGGNGGGGGGGNGTVIKIEKVEPHPVMETLSGIQYCINSGPPWVDSILLGFQHAFLNLGSITIISTIMVPQMGGGNTLIGTRLPIVIGGSHAFVIPASTIAFATRLSCNDPLDQFPQKYLSSLIKDKKAIFDRYTLIFCTAISWVYALILTSAHVYNHKPIATQLSCRTDSAGLIHESPWVHIPTIFQWGKPIVNPSEAAVMVFAGLVALTESTGTFIAAARYASATPVPPSIVSRGAFWLGFGTLLNGLFGAVAGPTASVESAGLLGMTRVGSRGVIQISAAFMILFSIFGSAGLNHLQFCNLNSFRTLFILGFSCFTAISLPQYFRDYQLTLNSSPLHTRARWFNDTVAVIFISSPMVAVMVGMLLDNTVDCEESARKDSGKHWWERFIQFTKDIRNMEFYSLPGKLGNCFPSL</sequence>
<keyword evidence="4 6" id="KW-1133">Transmembrane helix</keyword>
<dbReference type="InterPro" id="IPR006043">
    <property type="entry name" value="NCS2"/>
</dbReference>
<gene>
    <name evidence="7" type="ORF">Cgig2_018380</name>
</gene>
<feature type="transmembrane region" description="Helical" evidence="6">
    <location>
        <begin position="256"/>
        <end position="279"/>
    </location>
</feature>
<keyword evidence="8" id="KW-1185">Reference proteome</keyword>
<dbReference type="Proteomes" id="UP001153076">
    <property type="component" value="Unassembled WGS sequence"/>
</dbReference>
<dbReference type="EMBL" id="JAKOGI010000698">
    <property type="protein sequence ID" value="KAJ8431308.1"/>
    <property type="molecule type" value="Genomic_DNA"/>
</dbReference>
<accession>A0A9Q1Q714</accession>
<evidence type="ECO:0000256" key="6">
    <source>
        <dbReference type="SAM" id="Phobius"/>
    </source>
</evidence>
<feature type="transmembrane region" description="Helical" evidence="6">
    <location>
        <begin position="157"/>
        <end position="179"/>
    </location>
</feature>